<dbReference type="RefSeq" id="WP_046163681.1">
    <property type="nucleotide sequence ID" value="NZ_CP015641.1"/>
</dbReference>
<dbReference type="EMBL" id="CP015641">
    <property type="protein sequence ID" value="ANF27417.1"/>
    <property type="molecule type" value="Genomic_DNA"/>
</dbReference>
<proteinExistence type="predicted"/>
<reference evidence="2 3" key="1">
    <citation type="submission" date="2016-05" db="EMBL/GenBank/DDBJ databases">
        <title>Genome sequence of Pseudomonas stutzeri 273 and identification of the exopolysaccharide biosynthesis locus.</title>
        <authorList>
            <person name="Wu S."/>
            <person name="Sun C."/>
        </authorList>
    </citation>
    <scope>NUCLEOTIDE SEQUENCE [LARGE SCALE GENOMIC DNA]</scope>
    <source>
        <strain evidence="2 3">273</strain>
    </source>
</reference>
<dbReference type="OrthoDB" id="7877327at2"/>
<accession>A0A172WVU7</accession>
<protein>
    <recommendedName>
        <fullName evidence="4">EF-hand domain-containing protein</fullName>
    </recommendedName>
</protein>
<evidence type="ECO:0000256" key="1">
    <source>
        <dbReference type="SAM" id="SignalP"/>
    </source>
</evidence>
<dbReference type="InterPro" id="IPR018247">
    <property type="entry name" value="EF_Hand_1_Ca_BS"/>
</dbReference>
<evidence type="ECO:0008006" key="4">
    <source>
        <dbReference type="Google" id="ProtNLM"/>
    </source>
</evidence>
<dbReference type="InterPro" id="IPR011992">
    <property type="entry name" value="EF-hand-dom_pair"/>
</dbReference>
<dbReference type="PROSITE" id="PS00018">
    <property type="entry name" value="EF_HAND_1"/>
    <property type="match status" value="1"/>
</dbReference>
<dbReference type="SUPFAM" id="SSF47473">
    <property type="entry name" value="EF-hand"/>
    <property type="match status" value="1"/>
</dbReference>
<dbReference type="AlphaFoldDB" id="A0A172WVU7"/>
<evidence type="ECO:0000313" key="3">
    <source>
        <dbReference type="Proteomes" id="UP000077787"/>
    </source>
</evidence>
<evidence type="ECO:0000313" key="2">
    <source>
        <dbReference type="EMBL" id="ANF27417.1"/>
    </source>
</evidence>
<sequence length="110" mass="12397">MNMKWQKAVGGIALAAALAGGSAMTYAADMDYNTWDADKSGSVDYNEWDTGFDNQGMFSRWDADRNGTLSDEEYGQGVYNSYDRDKSGDWNEEEYNRFRDDAGDEGWLDV</sequence>
<feature type="chain" id="PRO_5008002991" description="EF-hand domain-containing protein" evidence="1">
    <location>
        <begin position="28"/>
        <end position="110"/>
    </location>
</feature>
<dbReference type="Gene3D" id="1.10.238.10">
    <property type="entry name" value="EF-hand"/>
    <property type="match status" value="1"/>
</dbReference>
<organism evidence="2 3">
    <name type="scientific">Stutzerimonas stutzeri</name>
    <name type="common">Pseudomonas stutzeri</name>
    <dbReference type="NCBI Taxonomy" id="316"/>
    <lineage>
        <taxon>Bacteria</taxon>
        <taxon>Pseudomonadati</taxon>
        <taxon>Pseudomonadota</taxon>
        <taxon>Gammaproteobacteria</taxon>
        <taxon>Pseudomonadales</taxon>
        <taxon>Pseudomonadaceae</taxon>
        <taxon>Stutzerimonas</taxon>
    </lineage>
</organism>
<name>A0A172WVU7_STUST</name>
<dbReference type="Proteomes" id="UP000077787">
    <property type="component" value="Chromosome"/>
</dbReference>
<feature type="signal peptide" evidence="1">
    <location>
        <begin position="1"/>
        <end position="27"/>
    </location>
</feature>
<dbReference type="GO" id="GO:0005509">
    <property type="term" value="F:calcium ion binding"/>
    <property type="evidence" value="ECO:0007669"/>
    <property type="project" value="InterPro"/>
</dbReference>
<gene>
    <name evidence="2" type="ORF">PS273GM_20920</name>
</gene>
<keyword evidence="1" id="KW-0732">Signal</keyword>